<dbReference type="InterPro" id="IPR017861">
    <property type="entry name" value="KAE1/TsaD"/>
</dbReference>
<dbReference type="EMBL" id="CP132508">
    <property type="protein sequence ID" value="WPD19319.1"/>
    <property type="molecule type" value="Genomic_DNA"/>
</dbReference>
<dbReference type="PANTHER" id="PTHR11735">
    <property type="entry name" value="TRNA N6-ADENOSINE THREONYLCARBAMOYLTRANSFERASE"/>
    <property type="match status" value="1"/>
</dbReference>
<feature type="domain" description="Gcp-like" evidence="8">
    <location>
        <begin position="28"/>
        <end position="324"/>
    </location>
</feature>
<feature type="binding site" evidence="7">
    <location>
        <position position="318"/>
    </location>
    <ligand>
        <name>Fe cation</name>
        <dbReference type="ChEBI" id="CHEBI:24875"/>
    </ligand>
</feature>
<dbReference type="InterPro" id="IPR017860">
    <property type="entry name" value="Peptidase_M22_CS"/>
</dbReference>
<comment type="subcellular location">
    <subcellularLocation>
        <location evidence="7">Cytoplasm</location>
    </subcellularLocation>
</comment>
<comment type="function">
    <text evidence="7">Required for the formation of a threonylcarbamoyl group on adenosine at position 37 (t(6)A37) in tRNAs that read codons beginning with adenine. Is involved in the transfer of the threonylcarbamoyl moiety of threonylcarbamoyl-AMP (TC-AMP) to the N6 group of A37, together with TsaE and TsaB. TsaD likely plays a direct catalytic role in this reaction.</text>
</comment>
<keyword evidence="10" id="KW-1185">Reference proteome</keyword>
<dbReference type="EC" id="2.3.1.234" evidence="7"/>
<dbReference type="Gene3D" id="3.30.420.40">
    <property type="match status" value="2"/>
</dbReference>
<evidence type="ECO:0000256" key="3">
    <source>
        <dbReference type="ARBA" id="ARBA00022723"/>
    </source>
</evidence>
<dbReference type="PANTHER" id="PTHR11735:SF6">
    <property type="entry name" value="TRNA N6-ADENOSINE THREONYLCARBAMOYLTRANSFERASE, MITOCHONDRIAL"/>
    <property type="match status" value="1"/>
</dbReference>
<dbReference type="InterPro" id="IPR022450">
    <property type="entry name" value="TsaD"/>
</dbReference>
<dbReference type="NCBIfam" id="TIGR03723">
    <property type="entry name" value="T6A_TsaD_YgjD"/>
    <property type="match status" value="1"/>
</dbReference>
<organism evidence="9 10">
    <name type="scientific">Thermaerobacter composti</name>
    <dbReference type="NCBI Taxonomy" id="554949"/>
    <lineage>
        <taxon>Bacteria</taxon>
        <taxon>Bacillati</taxon>
        <taxon>Bacillota</taxon>
        <taxon>Clostridia</taxon>
        <taxon>Eubacteriales</taxon>
        <taxon>Clostridiales Family XVII. Incertae Sedis</taxon>
        <taxon>Thermaerobacter</taxon>
    </lineage>
</organism>
<keyword evidence="7" id="KW-0963">Cytoplasm</keyword>
<accession>A0ABZ0QPA8</accession>
<keyword evidence="1 7" id="KW-0808">Transferase</keyword>
<evidence type="ECO:0000256" key="4">
    <source>
        <dbReference type="ARBA" id="ARBA00023004"/>
    </source>
</evidence>
<comment type="similarity">
    <text evidence="7">Belongs to the KAE1 / TsaD family.</text>
</comment>
<proteinExistence type="inferred from homology"/>
<evidence type="ECO:0000256" key="7">
    <source>
        <dbReference type="HAMAP-Rule" id="MF_01445"/>
    </source>
</evidence>
<dbReference type="InterPro" id="IPR043129">
    <property type="entry name" value="ATPase_NBD"/>
</dbReference>
<sequence>MTRSHLTLGIETSCDETSFAVVADGRRILANVILSQTREHRRYGGVVPELASRRHLTNAVPLLHEALAEAGIGLDDLDLIAVTRGPGLVGALLVGVALAKALAWALDKPLVGVHHLAGHIHANFLAGPGEEPAPAPRLPAVALVVSGGHTDLFHLQADGGLEWLGGTRDDAAGEAFDKVARELGLGYPGGPVIDRLAARGDPQAFPFPRAMLDDDSLDFSFSGLKTAVIYELERRGWRDPDRRAELEAHLPDLAAGFQQAVVDVLVAKTVRAARQVGARQVYLAGGVAANRRLRRDLAAAAAAEGLELAYPPPVLCTDNGAMIAAAGYAAWRRGRRDGLDLDVDPDPPLDAWL</sequence>
<evidence type="ECO:0000256" key="5">
    <source>
        <dbReference type="ARBA" id="ARBA00023315"/>
    </source>
</evidence>
<dbReference type="HAMAP" id="MF_01445">
    <property type="entry name" value="TsaD"/>
    <property type="match status" value="1"/>
</dbReference>
<protein>
    <recommendedName>
        <fullName evidence="7">tRNA N6-adenosine threonylcarbamoyltransferase</fullName>
        <ecNumber evidence="7">2.3.1.234</ecNumber>
    </recommendedName>
    <alternativeName>
        <fullName evidence="7">N6-L-threonylcarbamoyladenine synthase</fullName>
        <shortName evidence="7">t(6)A synthase</shortName>
    </alternativeName>
    <alternativeName>
        <fullName evidence="7">t(6)A37 threonylcarbamoyladenosine biosynthesis protein TsaD</fullName>
    </alternativeName>
    <alternativeName>
        <fullName evidence="7">tRNA threonylcarbamoyladenosine biosynthesis protein TsaD</fullName>
    </alternativeName>
</protein>
<dbReference type="Proteomes" id="UP001304683">
    <property type="component" value="Chromosome"/>
</dbReference>
<feature type="binding site" evidence="7">
    <location>
        <position position="194"/>
    </location>
    <ligand>
        <name>substrate</name>
    </ligand>
</feature>
<comment type="cofactor">
    <cofactor evidence="7">
        <name>Fe(2+)</name>
        <dbReference type="ChEBI" id="CHEBI:29033"/>
    </cofactor>
    <text evidence="7">Binds 1 Fe(2+) ion per subunit.</text>
</comment>
<dbReference type="Pfam" id="PF00814">
    <property type="entry name" value="TsaD"/>
    <property type="match status" value="1"/>
</dbReference>
<dbReference type="CDD" id="cd24133">
    <property type="entry name" value="ASKHA_NBD_TsaD_bac"/>
    <property type="match status" value="1"/>
</dbReference>
<evidence type="ECO:0000313" key="9">
    <source>
        <dbReference type="EMBL" id="WPD19319.1"/>
    </source>
</evidence>
<evidence type="ECO:0000256" key="1">
    <source>
        <dbReference type="ARBA" id="ARBA00022679"/>
    </source>
</evidence>
<feature type="binding site" evidence="7">
    <location>
        <position position="177"/>
    </location>
    <ligand>
        <name>substrate</name>
    </ligand>
</feature>
<feature type="binding site" evidence="7">
    <location>
        <position position="115"/>
    </location>
    <ligand>
        <name>Fe cation</name>
        <dbReference type="ChEBI" id="CHEBI:24875"/>
    </ligand>
</feature>
<feature type="binding site" evidence="7">
    <location>
        <position position="119"/>
    </location>
    <ligand>
        <name>Fe cation</name>
        <dbReference type="ChEBI" id="CHEBI:24875"/>
    </ligand>
</feature>
<gene>
    <name evidence="7 9" type="primary">tsaD</name>
    <name evidence="9" type="ORF">Q5761_01195</name>
</gene>
<dbReference type="PRINTS" id="PR00789">
    <property type="entry name" value="OSIALOPTASE"/>
</dbReference>
<evidence type="ECO:0000259" key="8">
    <source>
        <dbReference type="Pfam" id="PF00814"/>
    </source>
</evidence>
<dbReference type="NCBIfam" id="TIGR00329">
    <property type="entry name" value="gcp_kae1"/>
    <property type="match status" value="1"/>
</dbReference>
<feature type="binding site" evidence="7">
    <location>
        <position position="290"/>
    </location>
    <ligand>
        <name>substrate</name>
    </ligand>
</feature>
<evidence type="ECO:0000256" key="6">
    <source>
        <dbReference type="ARBA" id="ARBA00048117"/>
    </source>
</evidence>
<name>A0ABZ0QPA8_9FIRM</name>
<feature type="binding site" evidence="7">
    <location>
        <position position="190"/>
    </location>
    <ligand>
        <name>substrate</name>
    </ligand>
</feature>
<dbReference type="SUPFAM" id="SSF53067">
    <property type="entry name" value="Actin-like ATPase domain"/>
    <property type="match status" value="2"/>
</dbReference>
<dbReference type="GO" id="GO:0061711">
    <property type="term" value="F:tRNA N(6)-L-threonylcarbamoyladenine synthase activity"/>
    <property type="evidence" value="ECO:0007669"/>
    <property type="project" value="UniProtKB-EC"/>
</dbReference>
<dbReference type="PROSITE" id="PS01016">
    <property type="entry name" value="GLYCOPROTEASE"/>
    <property type="match status" value="1"/>
</dbReference>
<keyword evidence="2 7" id="KW-0819">tRNA processing</keyword>
<keyword evidence="4 7" id="KW-0408">Iron</keyword>
<evidence type="ECO:0000313" key="10">
    <source>
        <dbReference type="Proteomes" id="UP001304683"/>
    </source>
</evidence>
<dbReference type="InterPro" id="IPR000905">
    <property type="entry name" value="Gcp-like_dom"/>
</dbReference>
<keyword evidence="5 7" id="KW-0012">Acyltransferase</keyword>
<dbReference type="RefSeq" id="WP_318750866.1">
    <property type="nucleotide sequence ID" value="NZ_CP132508.1"/>
</dbReference>
<evidence type="ECO:0000256" key="2">
    <source>
        <dbReference type="ARBA" id="ARBA00022694"/>
    </source>
</evidence>
<feature type="binding site" evidence="7">
    <location>
        <begin position="144"/>
        <end position="148"/>
    </location>
    <ligand>
        <name>substrate</name>
    </ligand>
</feature>
<keyword evidence="3 7" id="KW-0479">Metal-binding</keyword>
<comment type="catalytic activity">
    <reaction evidence="6 7">
        <text>L-threonylcarbamoyladenylate + adenosine(37) in tRNA = N(6)-L-threonylcarbamoyladenosine(37) in tRNA + AMP + H(+)</text>
        <dbReference type="Rhea" id="RHEA:37059"/>
        <dbReference type="Rhea" id="RHEA-COMP:10162"/>
        <dbReference type="Rhea" id="RHEA-COMP:10163"/>
        <dbReference type="ChEBI" id="CHEBI:15378"/>
        <dbReference type="ChEBI" id="CHEBI:73682"/>
        <dbReference type="ChEBI" id="CHEBI:74411"/>
        <dbReference type="ChEBI" id="CHEBI:74418"/>
        <dbReference type="ChEBI" id="CHEBI:456215"/>
        <dbReference type="EC" id="2.3.1.234"/>
    </reaction>
</comment>
<reference evidence="9 10" key="1">
    <citation type="submission" date="2023-08" db="EMBL/GenBank/DDBJ databases">
        <title>Genome sequence of Thermaerobacter compostii strain Ins1, a spore-forming filamentous bacterium isolated from a deep geothermal reservoir.</title>
        <authorList>
            <person name="Bregnard D."/>
            <person name="Gonzalez D."/>
            <person name="Junier P."/>
        </authorList>
    </citation>
    <scope>NUCLEOTIDE SEQUENCE [LARGE SCALE GENOMIC DNA]</scope>
    <source>
        <strain evidence="9 10">Ins1</strain>
    </source>
</reference>